<organism evidence="1 2">
    <name type="scientific">Sphaerodactylus townsendi</name>
    <dbReference type="NCBI Taxonomy" id="933632"/>
    <lineage>
        <taxon>Eukaryota</taxon>
        <taxon>Metazoa</taxon>
        <taxon>Chordata</taxon>
        <taxon>Craniata</taxon>
        <taxon>Vertebrata</taxon>
        <taxon>Euteleostomi</taxon>
        <taxon>Lepidosauria</taxon>
        <taxon>Squamata</taxon>
        <taxon>Bifurcata</taxon>
        <taxon>Gekkota</taxon>
        <taxon>Sphaerodactylidae</taxon>
        <taxon>Sphaerodactylus</taxon>
    </lineage>
</organism>
<proteinExistence type="predicted"/>
<evidence type="ECO:0000313" key="2">
    <source>
        <dbReference type="Proteomes" id="UP000827872"/>
    </source>
</evidence>
<accession>A0ACB8EKB2</accession>
<reference evidence="1" key="1">
    <citation type="submission" date="2021-08" db="EMBL/GenBank/DDBJ databases">
        <title>The first chromosome-level gecko genome reveals the dynamic sex chromosomes of Neotropical dwarf geckos (Sphaerodactylidae: Sphaerodactylus).</title>
        <authorList>
            <person name="Pinto B.J."/>
            <person name="Keating S.E."/>
            <person name="Gamble T."/>
        </authorList>
    </citation>
    <scope>NUCLEOTIDE SEQUENCE</scope>
    <source>
        <strain evidence="1">TG3544</strain>
    </source>
</reference>
<evidence type="ECO:0000313" key="1">
    <source>
        <dbReference type="EMBL" id="KAH7992886.1"/>
    </source>
</evidence>
<sequence length="99" mass="11270">MYVAYPKPQLLLCFPQYGNVQGFLQVVKKLYLKIKFTLPLSSHPALDVQIHISSAPRQKSLGSAVYCSSSSLYLWSVTNYLQCTDDRIMADNRQIQLEV</sequence>
<protein>
    <submittedName>
        <fullName evidence="1">Uncharacterized protein</fullName>
    </submittedName>
</protein>
<gene>
    <name evidence="1" type="ORF">K3G42_027905</name>
</gene>
<keyword evidence="2" id="KW-1185">Reference proteome</keyword>
<dbReference type="EMBL" id="CM037616">
    <property type="protein sequence ID" value="KAH7992886.1"/>
    <property type="molecule type" value="Genomic_DNA"/>
</dbReference>
<name>A0ACB8EKB2_9SAUR</name>
<dbReference type="Proteomes" id="UP000827872">
    <property type="component" value="Linkage Group LG03"/>
</dbReference>
<comment type="caution">
    <text evidence="1">The sequence shown here is derived from an EMBL/GenBank/DDBJ whole genome shotgun (WGS) entry which is preliminary data.</text>
</comment>